<dbReference type="InterPro" id="IPR029063">
    <property type="entry name" value="SAM-dependent_MTases_sf"/>
</dbReference>
<dbReference type="RefSeq" id="WP_208247956.1">
    <property type="nucleotide sequence ID" value="NZ_JAGEPF010000025.1"/>
</dbReference>
<evidence type="ECO:0000313" key="2">
    <source>
        <dbReference type="Proteomes" id="UP000680206"/>
    </source>
</evidence>
<dbReference type="PIRSF" id="PIRSF017393">
    <property type="entry name" value="MTase_SAV2177"/>
    <property type="match status" value="1"/>
</dbReference>
<sequence>MVPDIVPPDEEATVTEQKDPIDTAVPQTARIWNYWLGGKDHFEVDRQVGEEILKVIPDMALFARATRRFLQRAVHHLTADLGVRQFLDVGTGLPTADNTHQVAQRAAPSARVVYVDNDPLVLAHARALLTGTPEGGTAYLDADLRDPEKILAGAAETLDLGEPVALMLMGILGHITDDAEARSIVRRLMDALPSGSYLALYDATNVVDPASAAAIEIWNRSAEPPYALRTPAQLEGFFEGLELLPPGVVSCPLWHPPATEIGEVTEIDEFCGVARKP</sequence>
<accession>A0ABS3S262</accession>
<reference evidence="1 2" key="1">
    <citation type="submission" date="2021-03" db="EMBL/GenBank/DDBJ databases">
        <title>Actinomadura violae sp. nov., isolated from lichen in Thailand.</title>
        <authorList>
            <person name="Kanchanasin P."/>
            <person name="Saeng-In P."/>
            <person name="Phongsopitanun W."/>
            <person name="Yuki M."/>
            <person name="Kudo T."/>
            <person name="Ohkuma M."/>
            <person name="Tanasupawat S."/>
        </authorList>
    </citation>
    <scope>NUCLEOTIDE SEQUENCE [LARGE SCALE GENOMIC DNA]</scope>
    <source>
        <strain evidence="1 2">LCR2-06</strain>
    </source>
</reference>
<dbReference type="GO" id="GO:0032259">
    <property type="term" value="P:methylation"/>
    <property type="evidence" value="ECO:0007669"/>
    <property type="project" value="UniProtKB-KW"/>
</dbReference>
<dbReference type="Pfam" id="PF04672">
    <property type="entry name" value="Methyltransf_19"/>
    <property type="match status" value="1"/>
</dbReference>
<dbReference type="GO" id="GO:0008168">
    <property type="term" value="F:methyltransferase activity"/>
    <property type="evidence" value="ECO:0007669"/>
    <property type="project" value="UniProtKB-KW"/>
</dbReference>
<proteinExistence type="predicted"/>
<name>A0ABS3S262_9ACTN</name>
<keyword evidence="1" id="KW-0808">Transferase</keyword>
<comment type="caution">
    <text evidence="1">The sequence shown here is derived from an EMBL/GenBank/DDBJ whole genome shotgun (WGS) entry which is preliminary data.</text>
</comment>
<dbReference type="SUPFAM" id="SSF53335">
    <property type="entry name" value="S-adenosyl-L-methionine-dependent methyltransferases"/>
    <property type="match status" value="1"/>
</dbReference>
<dbReference type="Proteomes" id="UP000680206">
    <property type="component" value="Unassembled WGS sequence"/>
</dbReference>
<dbReference type="InterPro" id="IPR006764">
    <property type="entry name" value="SAM_dep_MeTrfase_SAV2177_type"/>
</dbReference>
<organism evidence="1 2">
    <name type="scientific">Actinomadura violacea</name>
    <dbReference type="NCBI Taxonomy" id="2819934"/>
    <lineage>
        <taxon>Bacteria</taxon>
        <taxon>Bacillati</taxon>
        <taxon>Actinomycetota</taxon>
        <taxon>Actinomycetes</taxon>
        <taxon>Streptosporangiales</taxon>
        <taxon>Thermomonosporaceae</taxon>
        <taxon>Actinomadura</taxon>
    </lineage>
</organism>
<gene>
    <name evidence="1" type="ORF">J4709_36570</name>
</gene>
<evidence type="ECO:0000313" key="1">
    <source>
        <dbReference type="EMBL" id="MBO2463096.1"/>
    </source>
</evidence>
<keyword evidence="1" id="KW-0489">Methyltransferase</keyword>
<dbReference type="EMBL" id="JAGEPF010000025">
    <property type="protein sequence ID" value="MBO2463096.1"/>
    <property type="molecule type" value="Genomic_DNA"/>
</dbReference>
<protein>
    <submittedName>
        <fullName evidence="1">SAM-dependent methyltransferase</fullName>
    </submittedName>
</protein>
<dbReference type="Gene3D" id="3.40.50.150">
    <property type="entry name" value="Vaccinia Virus protein VP39"/>
    <property type="match status" value="1"/>
</dbReference>
<keyword evidence="2" id="KW-1185">Reference proteome</keyword>